<keyword evidence="4 6" id="KW-1133">Transmembrane helix</keyword>
<sequence length="273" mass="28461">MTSATRSVRPLAITAAVATVSTIALVLAVQRGWLGPDVGRGSGFCEWSFRALVDPASRVVRQPANTFSNLGFVLAGLAIAWRAGRRERLGPTLAARPGLVIALAVVVTLLGPASAAMHATQSDLGGQLDMLSMYLIAALVLAYAVTRLRHGGTGTFVVTFAVAVALSEIADRTGGPIPVLMHTGNLAFASVLLVAVGIEIVLARRGEGVGLRWGAASLAAFGLAFGIWNLGKSAQPWCDPDSLLQPHAAWHVLCALAAYALFRGYAGETDRPQ</sequence>
<comment type="subcellular location">
    <subcellularLocation>
        <location evidence="1">Membrane</location>
        <topology evidence="1">Multi-pass membrane protein</topology>
    </subcellularLocation>
</comment>
<feature type="transmembrane region" description="Helical" evidence="6">
    <location>
        <begin position="182"/>
        <end position="202"/>
    </location>
</feature>
<feature type="transmembrane region" description="Helical" evidence="6">
    <location>
        <begin position="248"/>
        <end position="266"/>
    </location>
</feature>
<accession>A0ABP4XC81</accession>
<comment type="caution">
    <text evidence="7">The sequence shown here is derived from an EMBL/GenBank/DDBJ whole genome shotgun (WGS) entry which is preliminary data.</text>
</comment>
<name>A0ABP4XC81_9MICO</name>
<evidence type="ECO:0000256" key="6">
    <source>
        <dbReference type="SAM" id="Phobius"/>
    </source>
</evidence>
<feature type="transmembrane region" description="Helical" evidence="6">
    <location>
        <begin position="152"/>
        <end position="170"/>
    </location>
</feature>
<evidence type="ECO:0000256" key="3">
    <source>
        <dbReference type="ARBA" id="ARBA00022801"/>
    </source>
</evidence>
<feature type="transmembrane region" description="Helical" evidence="6">
    <location>
        <begin position="93"/>
        <end position="115"/>
    </location>
</feature>
<feature type="transmembrane region" description="Helical" evidence="6">
    <location>
        <begin position="64"/>
        <end position="81"/>
    </location>
</feature>
<protein>
    <recommendedName>
        <fullName evidence="9">Ceramidase</fullName>
    </recommendedName>
</protein>
<keyword evidence="8" id="KW-1185">Reference proteome</keyword>
<evidence type="ECO:0000256" key="4">
    <source>
        <dbReference type="ARBA" id="ARBA00022989"/>
    </source>
</evidence>
<dbReference type="Proteomes" id="UP001501475">
    <property type="component" value="Unassembled WGS sequence"/>
</dbReference>
<dbReference type="InterPro" id="IPR008901">
    <property type="entry name" value="ACER"/>
</dbReference>
<feature type="transmembrane region" description="Helical" evidence="6">
    <location>
        <begin position="127"/>
        <end position="145"/>
    </location>
</feature>
<keyword evidence="2 6" id="KW-0812">Transmembrane</keyword>
<proteinExistence type="predicted"/>
<evidence type="ECO:0008006" key="9">
    <source>
        <dbReference type="Google" id="ProtNLM"/>
    </source>
</evidence>
<evidence type="ECO:0000313" key="7">
    <source>
        <dbReference type="EMBL" id="GAA1777134.1"/>
    </source>
</evidence>
<gene>
    <name evidence="7" type="ORF">GCM10009810_37830</name>
</gene>
<keyword evidence="5 6" id="KW-0472">Membrane</keyword>
<dbReference type="Pfam" id="PF05875">
    <property type="entry name" value="Ceramidase"/>
    <property type="match status" value="1"/>
</dbReference>
<evidence type="ECO:0000256" key="2">
    <source>
        <dbReference type="ARBA" id="ARBA00022692"/>
    </source>
</evidence>
<evidence type="ECO:0000256" key="1">
    <source>
        <dbReference type="ARBA" id="ARBA00004141"/>
    </source>
</evidence>
<dbReference type="EMBL" id="BAAAPN010000106">
    <property type="protein sequence ID" value="GAA1777134.1"/>
    <property type="molecule type" value="Genomic_DNA"/>
</dbReference>
<evidence type="ECO:0000313" key="8">
    <source>
        <dbReference type="Proteomes" id="UP001501475"/>
    </source>
</evidence>
<keyword evidence="3" id="KW-0378">Hydrolase</keyword>
<feature type="transmembrane region" description="Helical" evidence="6">
    <location>
        <begin position="209"/>
        <end position="228"/>
    </location>
</feature>
<organism evidence="7 8">
    <name type="scientific">Nostocoides vanveenii</name>
    <dbReference type="NCBI Taxonomy" id="330835"/>
    <lineage>
        <taxon>Bacteria</taxon>
        <taxon>Bacillati</taxon>
        <taxon>Actinomycetota</taxon>
        <taxon>Actinomycetes</taxon>
        <taxon>Micrococcales</taxon>
        <taxon>Intrasporangiaceae</taxon>
        <taxon>Nostocoides</taxon>
    </lineage>
</organism>
<evidence type="ECO:0000256" key="5">
    <source>
        <dbReference type="ARBA" id="ARBA00023136"/>
    </source>
</evidence>
<reference evidence="8" key="1">
    <citation type="journal article" date="2019" name="Int. J. Syst. Evol. Microbiol.">
        <title>The Global Catalogue of Microorganisms (GCM) 10K type strain sequencing project: providing services to taxonomists for standard genome sequencing and annotation.</title>
        <authorList>
            <consortium name="The Broad Institute Genomics Platform"/>
            <consortium name="The Broad Institute Genome Sequencing Center for Infectious Disease"/>
            <person name="Wu L."/>
            <person name="Ma J."/>
        </authorList>
    </citation>
    <scope>NUCLEOTIDE SEQUENCE [LARGE SCALE GENOMIC DNA]</scope>
    <source>
        <strain evidence="8">JCM 15591</strain>
    </source>
</reference>